<dbReference type="GO" id="GO:0003677">
    <property type="term" value="F:DNA binding"/>
    <property type="evidence" value="ECO:0007669"/>
    <property type="project" value="UniProtKB-KW"/>
</dbReference>
<dbReference type="NCBIfam" id="TIGR00738">
    <property type="entry name" value="rrf2_super"/>
    <property type="match status" value="1"/>
</dbReference>
<sequence length="142" mass="16276">MKISKKTEYGLRFLLALAELSPKRYMGIYQISLRHDIPMKFLEAIAVALKKSGMLEVKKGAGGGYRLNTTPDKITLYMVYECLENSFKKQLPVNEDDSNNQKAVSLVLNQTIENMVKIMAGKTLLDIQKEYRNLNESLMYYI</sequence>
<organism evidence="2 3">
    <name type="scientific">Plebeiibacterium marinum</name>
    <dbReference type="NCBI Taxonomy" id="2992111"/>
    <lineage>
        <taxon>Bacteria</taxon>
        <taxon>Pseudomonadati</taxon>
        <taxon>Bacteroidota</taxon>
        <taxon>Bacteroidia</taxon>
        <taxon>Marinilabiliales</taxon>
        <taxon>Marinilabiliaceae</taxon>
        <taxon>Plebeiibacterium</taxon>
    </lineage>
</organism>
<proteinExistence type="predicted"/>
<dbReference type="PANTHER" id="PTHR33221:SF5">
    <property type="entry name" value="HTH-TYPE TRANSCRIPTIONAL REGULATOR ISCR"/>
    <property type="match status" value="1"/>
</dbReference>
<dbReference type="InterPro" id="IPR036390">
    <property type="entry name" value="WH_DNA-bd_sf"/>
</dbReference>
<dbReference type="EMBL" id="JAPDPI010000064">
    <property type="protein sequence ID" value="MCW3807834.1"/>
    <property type="molecule type" value="Genomic_DNA"/>
</dbReference>
<dbReference type="Pfam" id="PF02082">
    <property type="entry name" value="Rrf2"/>
    <property type="match status" value="1"/>
</dbReference>
<dbReference type="SUPFAM" id="SSF46785">
    <property type="entry name" value="Winged helix' DNA-binding domain"/>
    <property type="match status" value="1"/>
</dbReference>
<keyword evidence="1" id="KW-0238">DNA-binding</keyword>
<evidence type="ECO:0000256" key="1">
    <source>
        <dbReference type="ARBA" id="ARBA00023125"/>
    </source>
</evidence>
<keyword evidence="3" id="KW-1185">Reference proteome</keyword>
<dbReference type="InterPro" id="IPR036388">
    <property type="entry name" value="WH-like_DNA-bd_sf"/>
</dbReference>
<dbReference type="GO" id="GO:0003700">
    <property type="term" value="F:DNA-binding transcription factor activity"/>
    <property type="evidence" value="ECO:0007669"/>
    <property type="project" value="TreeGrafter"/>
</dbReference>
<name>A0AAE3SLU6_9BACT</name>
<dbReference type="AlphaFoldDB" id="A0AAE3SLU6"/>
<dbReference type="GO" id="GO:0005829">
    <property type="term" value="C:cytosol"/>
    <property type="evidence" value="ECO:0007669"/>
    <property type="project" value="TreeGrafter"/>
</dbReference>
<evidence type="ECO:0000313" key="3">
    <source>
        <dbReference type="Proteomes" id="UP001207408"/>
    </source>
</evidence>
<dbReference type="PROSITE" id="PS51197">
    <property type="entry name" value="HTH_RRF2_2"/>
    <property type="match status" value="1"/>
</dbReference>
<dbReference type="Proteomes" id="UP001207408">
    <property type="component" value="Unassembled WGS sequence"/>
</dbReference>
<gene>
    <name evidence="2" type="ORF">OM074_19575</name>
</gene>
<comment type="caution">
    <text evidence="2">The sequence shown here is derived from an EMBL/GenBank/DDBJ whole genome shotgun (WGS) entry which is preliminary data.</text>
</comment>
<dbReference type="InterPro" id="IPR000944">
    <property type="entry name" value="Tscrpt_reg_Rrf2"/>
</dbReference>
<protein>
    <submittedName>
        <fullName evidence="2">Rrf2 family transcriptional regulator</fullName>
    </submittedName>
</protein>
<dbReference type="RefSeq" id="WP_301202309.1">
    <property type="nucleotide sequence ID" value="NZ_JAPDPI010000064.1"/>
</dbReference>
<dbReference type="PANTHER" id="PTHR33221">
    <property type="entry name" value="WINGED HELIX-TURN-HELIX TRANSCRIPTIONAL REGULATOR, RRF2 FAMILY"/>
    <property type="match status" value="1"/>
</dbReference>
<accession>A0AAE3SLU6</accession>
<dbReference type="Gene3D" id="1.10.10.10">
    <property type="entry name" value="Winged helix-like DNA-binding domain superfamily/Winged helix DNA-binding domain"/>
    <property type="match status" value="1"/>
</dbReference>
<evidence type="ECO:0000313" key="2">
    <source>
        <dbReference type="EMBL" id="MCW3807834.1"/>
    </source>
</evidence>
<reference evidence="2" key="1">
    <citation type="submission" date="2022-10" db="EMBL/GenBank/DDBJ databases">
        <authorList>
            <person name="Yu W.X."/>
        </authorList>
    </citation>
    <scope>NUCLEOTIDE SEQUENCE</scope>
    <source>
        <strain evidence="2">D04</strain>
    </source>
</reference>